<reference evidence="3" key="1">
    <citation type="submission" date="2020-03" db="EMBL/GenBank/DDBJ databases">
        <title>Whole-genome sequence of the purple nonsulfur bacterium Rhodocyclus tenuis DSM112.</title>
        <authorList>
            <person name="Kyndt J.A."/>
            <person name="Meyer T.E."/>
        </authorList>
    </citation>
    <scope>NUCLEOTIDE SEQUENCE [LARGE SCALE GENOMIC DNA]</scope>
    <source>
        <strain evidence="3">DSM 112</strain>
    </source>
</reference>
<organism evidence="2 3">
    <name type="scientific">Rhodocyclus gracilis</name>
    <dbReference type="NCBI Taxonomy" id="2929842"/>
    <lineage>
        <taxon>Bacteria</taxon>
        <taxon>Pseudomonadati</taxon>
        <taxon>Pseudomonadota</taxon>
        <taxon>Betaproteobacteria</taxon>
        <taxon>Rhodocyclales</taxon>
        <taxon>Rhodocyclaceae</taxon>
        <taxon>Rhodocyclus</taxon>
    </lineage>
</organism>
<dbReference type="EMBL" id="JAATWB010000001">
    <property type="protein sequence ID" value="NJA87676.1"/>
    <property type="molecule type" value="Genomic_DNA"/>
</dbReference>
<proteinExistence type="predicted"/>
<evidence type="ECO:0008006" key="4">
    <source>
        <dbReference type="Google" id="ProtNLM"/>
    </source>
</evidence>
<keyword evidence="1" id="KW-1133">Transmembrane helix</keyword>
<evidence type="ECO:0000313" key="2">
    <source>
        <dbReference type="EMBL" id="NJA87676.1"/>
    </source>
</evidence>
<protein>
    <recommendedName>
        <fullName evidence="4">TMhelix containing protein</fullName>
    </recommendedName>
</protein>
<evidence type="ECO:0000313" key="3">
    <source>
        <dbReference type="Proteomes" id="UP000720344"/>
    </source>
</evidence>
<name>A0ABX0WFL9_9RHOO</name>
<comment type="caution">
    <text evidence="2">The sequence shown here is derived from an EMBL/GenBank/DDBJ whole genome shotgun (WGS) entry which is preliminary data.</text>
</comment>
<accession>A0ABX0WFL9</accession>
<dbReference type="RefSeq" id="WP_153590648.1">
    <property type="nucleotide sequence ID" value="NZ_JAATWB010000001.1"/>
</dbReference>
<evidence type="ECO:0000256" key="1">
    <source>
        <dbReference type="SAM" id="Phobius"/>
    </source>
</evidence>
<keyword evidence="1" id="KW-0472">Membrane</keyword>
<sequence length="71" mass="7733">MLDSIALLVGYSVMATGAVISLISLAYVVGDKAFRLVFRALDMIDVCEALMEWGKAHPEKLARHKARNGKA</sequence>
<keyword evidence="1" id="KW-0812">Transmembrane</keyword>
<keyword evidence="3" id="KW-1185">Reference proteome</keyword>
<gene>
    <name evidence="2" type="ORF">HCX48_00335</name>
</gene>
<dbReference type="Proteomes" id="UP000720344">
    <property type="component" value="Unassembled WGS sequence"/>
</dbReference>
<feature type="transmembrane region" description="Helical" evidence="1">
    <location>
        <begin position="6"/>
        <end position="29"/>
    </location>
</feature>